<keyword evidence="2" id="KW-1185">Reference proteome</keyword>
<name>A0A8D4IZB8_9PAST</name>
<dbReference type="InterPro" id="IPR010649">
    <property type="entry name" value="NapE_TorE"/>
</dbReference>
<dbReference type="AlphaFoldDB" id="A0A8D4IZB8"/>
<evidence type="ECO:0000313" key="1">
    <source>
        <dbReference type="EMBL" id="QDJ13998.1"/>
    </source>
</evidence>
<dbReference type="Proteomes" id="UP000955338">
    <property type="component" value="Chromosome"/>
</dbReference>
<evidence type="ECO:0000313" key="2">
    <source>
        <dbReference type="Proteomes" id="UP000955338"/>
    </source>
</evidence>
<protein>
    <submittedName>
        <fullName evidence="1">Nitrate/trimethylamine N-oxide reductase NapE/TorE</fullName>
    </submittedName>
</protein>
<dbReference type="Pfam" id="PF06796">
    <property type="entry name" value="NapE"/>
    <property type="match status" value="1"/>
</dbReference>
<accession>A0A8D4IZB8</accession>
<dbReference type="EMBL" id="CP022011">
    <property type="protein sequence ID" value="QDJ13998.1"/>
    <property type="molecule type" value="Genomic_DNA"/>
</dbReference>
<sequence>MKKTEDNKNEKLSVELGKIALLSFIILPLLLVMCVGAYGLVVWLLQIFVIGLPTA</sequence>
<proteinExistence type="predicted"/>
<gene>
    <name evidence="1" type="ORF">CEP48_00440</name>
</gene>
<dbReference type="RefSeq" id="WP_261919920.1">
    <property type="nucleotide sequence ID" value="NZ_CP022011.1"/>
</dbReference>
<organism evidence="1 2">
    <name type="scientific">Mergibacter septicus</name>
    <dbReference type="NCBI Taxonomy" id="221402"/>
    <lineage>
        <taxon>Bacteria</taxon>
        <taxon>Pseudomonadati</taxon>
        <taxon>Pseudomonadota</taxon>
        <taxon>Gammaproteobacteria</taxon>
        <taxon>Pasteurellales</taxon>
        <taxon>Pasteurellaceae</taxon>
        <taxon>Mergibacter</taxon>
    </lineage>
</organism>
<reference evidence="1" key="1">
    <citation type="submission" date="2017-06" db="EMBL/GenBank/DDBJ databases">
        <title>Genome sequencing of pathogenic and non-pathogenic strains within Bisgaard taxon 40.</title>
        <authorList>
            <person name="Ladner J.T."/>
            <person name="Lovett S.P."/>
            <person name="Koroleva G."/>
            <person name="Lorch J.M."/>
        </authorList>
    </citation>
    <scope>NUCLEOTIDE SEQUENCE</scope>
    <source>
        <strain evidence="1">27576-1-I1</strain>
    </source>
</reference>